<proteinExistence type="predicted"/>
<gene>
    <name evidence="6" type="ORF">BT63DRAFT_419137</name>
</gene>
<evidence type="ECO:0000256" key="5">
    <source>
        <dbReference type="SAM" id="Phobius"/>
    </source>
</evidence>
<dbReference type="InterPro" id="IPR052241">
    <property type="entry name" value="SLC66/Scramblase_ANY1"/>
</dbReference>
<dbReference type="FunFam" id="1.20.1280.290:FF:000005">
    <property type="entry name" value="PQ-loop repeat-containing protein 1"/>
    <property type="match status" value="1"/>
</dbReference>
<dbReference type="AlphaFoldDB" id="A0A6A6TU17"/>
<dbReference type="InterPro" id="IPR006603">
    <property type="entry name" value="PQ-loop_rpt"/>
</dbReference>
<dbReference type="GO" id="GO:0045332">
    <property type="term" value="P:phospholipid translocation"/>
    <property type="evidence" value="ECO:0007669"/>
    <property type="project" value="TreeGrafter"/>
</dbReference>
<feature type="transmembrane region" description="Helical" evidence="5">
    <location>
        <begin position="67"/>
        <end position="87"/>
    </location>
</feature>
<keyword evidence="2 5" id="KW-0812">Transmembrane</keyword>
<protein>
    <recommendedName>
        <fullName evidence="8">PQ loop repeat protein</fullName>
    </recommendedName>
</protein>
<evidence type="ECO:0000256" key="2">
    <source>
        <dbReference type="ARBA" id="ARBA00022692"/>
    </source>
</evidence>
<dbReference type="GO" id="GO:0005829">
    <property type="term" value="C:cytosol"/>
    <property type="evidence" value="ECO:0007669"/>
    <property type="project" value="GOC"/>
</dbReference>
<dbReference type="OrthoDB" id="292213at2759"/>
<dbReference type="Gene3D" id="1.20.1280.290">
    <property type="match status" value="2"/>
</dbReference>
<feature type="transmembrane region" description="Helical" evidence="5">
    <location>
        <begin position="37"/>
        <end position="61"/>
    </location>
</feature>
<dbReference type="Proteomes" id="UP000799302">
    <property type="component" value="Unassembled WGS sequence"/>
</dbReference>
<dbReference type="EMBL" id="MU004246">
    <property type="protein sequence ID" value="KAF2663322.1"/>
    <property type="molecule type" value="Genomic_DNA"/>
</dbReference>
<dbReference type="GO" id="GO:0005768">
    <property type="term" value="C:endosome"/>
    <property type="evidence" value="ECO:0007669"/>
    <property type="project" value="TreeGrafter"/>
</dbReference>
<evidence type="ECO:0000256" key="4">
    <source>
        <dbReference type="ARBA" id="ARBA00023136"/>
    </source>
</evidence>
<reference evidence="6" key="1">
    <citation type="journal article" date="2020" name="Stud. Mycol.">
        <title>101 Dothideomycetes genomes: a test case for predicting lifestyles and emergence of pathogens.</title>
        <authorList>
            <person name="Haridas S."/>
            <person name="Albert R."/>
            <person name="Binder M."/>
            <person name="Bloem J."/>
            <person name="Labutti K."/>
            <person name="Salamov A."/>
            <person name="Andreopoulos B."/>
            <person name="Baker S."/>
            <person name="Barry K."/>
            <person name="Bills G."/>
            <person name="Bluhm B."/>
            <person name="Cannon C."/>
            <person name="Castanera R."/>
            <person name="Culley D."/>
            <person name="Daum C."/>
            <person name="Ezra D."/>
            <person name="Gonzalez J."/>
            <person name="Henrissat B."/>
            <person name="Kuo A."/>
            <person name="Liang C."/>
            <person name="Lipzen A."/>
            <person name="Lutzoni F."/>
            <person name="Magnuson J."/>
            <person name="Mondo S."/>
            <person name="Nolan M."/>
            <person name="Ohm R."/>
            <person name="Pangilinan J."/>
            <person name="Park H.-J."/>
            <person name="Ramirez L."/>
            <person name="Alfaro M."/>
            <person name="Sun H."/>
            <person name="Tritt A."/>
            <person name="Yoshinaga Y."/>
            <person name="Zwiers L.-H."/>
            <person name="Turgeon B."/>
            <person name="Goodwin S."/>
            <person name="Spatafora J."/>
            <person name="Crous P."/>
            <person name="Grigoriev I."/>
        </authorList>
    </citation>
    <scope>NUCLEOTIDE SEQUENCE</scope>
    <source>
        <strain evidence="6">CBS 115976</strain>
    </source>
</reference>
<comment type="subcellular location">
    <subcellularLocation>
        <location evidence="1">Membrane</location>
        <topology evidence="1">Multi-pass membrane protein</topology>
    </subcellularLocation>
</comment>
<dbReference type="GO" id="GO:0042147">
    <property type="term" value="P:retrograde transport, endosome to Golgi"/>
    <property type="evidence" value="ECO:0007669"/>
    <property type="project" value="TreeGrafter"/>
</dbReference>
<evidence type="ECO:0008006" key="8">
    <source>
        <dbReference type="Google" id="ProtNLM"/>
    </source>
</evidence>
<sequence>MGVFGWLIDHIAPIFLITSPITSYADQIYSIHRTRTSAGFSLDIPLIMLVASILKIFYWFGVHFDRALLIQAIVMIIMQSLLLHVALTHRPISPSSQPFQSVNSSEFDIPRPYNFWRWRTAHPYWSFLGYFTITLIAMQLLFGSFDGYADLLGYIALGIEALLPIPQILANHRRRGCKGFRLSVLANWLVGDCFKMVFFFAKGSGDVPWAFKICGVFQAACDLFLGIQFYAYGDGEPGSEGRDIKKDLNWLGEKGMELVGWESGQQ</sequence>
<evidence type="ECO:0000313" key="7">
    <source>
        <dbReference type="Proteomes" id="UP000799302"/>
    </source>
</evidence>
<dbReference type="GO" id="GO:0016020">
    <property type="term" value="C:membrane"/>
    <property type="evidence" value="ECO:0007669"/>
    <property type="project" value="UniProtKB-SubCell"/>
</dbReference>
<evidence type="ECO:0000313" key="6">
    <source>
        <dbReference type="EMBL" id="KAF2663322.1"/>
    </source>
</evidence>
<evidence type="ECO:0000256" key="1">
    <source>
        <dbReference type="ARBA" id="ARBA00004141"/>
    </source>
</evidence>
<dbReference type="GO" id="GO:0005802">
    <property type="term" value="C:trans-Golgi network"/>
    <property type="evidence" value="ECO:0007669"/>
    <property type="project" value="TreeGrafter"/>
</dbReference>
<organism evidence="6 7">
    <name type="scientific">Microthyrium microscopicum</name>
    <dbReference type="NCBI Taxonomy" id="703497"/>
    <lineage>
        <taxon>Eukaryota</taxon>
        <taxon>Fungi</taxon>
        <taxon>Dikarya</taxon>
        <taxon>Ascomycota</taxon>
        <taxon>Pezizomycotina</taxon>
        <taxon>Dothideomycetes</taxon>
        <taxon>Dothideomycetes incertae sedis</taxon>
        <taxon>Microthyriales</taxon>
        <taxon>Microthyriaceae</taxon>
        <taxon>Microthyrium</taxon>
    </lineage>
</organism>
<accession>A0A6A6TU17</accession>
<dbReference type="PANTHER" id="PTHR14856">
    <property type="entry name" value="PQ-LOOP REPEAT-CONTAINING PROTEIN 1-LIKE PROTEIN"/>
    <property type="match status" value="1"/>
</dbReference>
<feature type="transmembrane region" description="Helical" evidence="5">
    <location>
        <begin position="124"/>
        <end position="145"/>
    </location>
</feature>
<feature type="transmembrane region" description="Helical" evidence="5">
    <location>
        <begin position="6"/>
        <end position="25"/>
    </location>
</feature>
<feature type="transmembrane region" description="Helical" evidence="5">
    <location>
        <begin position="151"/>
        <end position="170"/>
    </location>
</feature>
<name>A0A6A6TU17_9PEZI</name>
<dbReference type="PANTHER" id="PTHR14856:SF9">
    <property type="entry name" value="PQ-LOOP REPEAT-CONTAINING PROTEIN 1"/>
    <property type="match status" value="1"/>
</dbReference>
<keyword evidence="3 5" id="KW-1133">Transmembrane helix</keyword>
<keyword evidence="4 5" id="KW-0472">Membrane</keyword>
<evidence type="ECO:0000256" key="3">
    <source>
        <dbReference type="ARBA" id="ARBA00022989"/>
    </source>
</evidence>
<dbReference type="Pfam" id="PF04193">
    <property type="entry name" value="PQ-loop"/>
    <property type="match status" value="2"/>
</dbReference>
<keyword evidence="7" id="KW-1185">Reference proteome</keyword>